<dbReference type="EMBL" id="JBHPBY010000059">
    <property type="protein sequence ID" value="MFC1849779.1"/>
    <property type="molecule type" value="Genomic_DNA"/>
</dbReference>
<comment type="caution">
    <text evidence="1">The sequence shown here is derived from an EMBL/GenBank/DDBJ whole genome shotgun (WGS) entry which is preliminary data.</text>
</comment>
<evidence type="ECO:0000313" key="2">
    <source>
        <dbReference type="Proteomes" id="UP001594351"/>
    </source>
</evidence>
<evidence type="ECO:0000313" key="1">
    <source>
        <dbReference type="EMBL" id="MFC1849779.1"/>
    </source>
</evidence>
<sequence length="346" mass="39907">MTSQDTDIPENANKTLAERSAVKFVVAIEDIPYFHWQLPIFIESLNDKLPHGWETFVVVCNDNQPFSESLTQVFQAYNIKNFTTTNYPQNENIEFAGGGDYYVAVNRIQALNAVADFVNPDDLICLLETDVFLYKDLNLHVIPTTNSLAQNWIIQEELFFSLRRESEGVNLSKLLEAMGCSHSFKPGGVILFLTGATVQNQKFIRDCFRFTQILFLMGKILEVHKVWIAEMPSFALALTMNGIPYEVIDDPEFSTLNVADPIIRPGTFYHYYHDLRDGGDGAFYKSQWYKQLFLSKNFLHEDISHWSSQATSPHEKYFFELANKARLRIHVSNYYRRKEKDFGKSS</sequence>
<protein>
    <recommendedName>
        <fullName evidence="3">Glycosyl transferase</fullName>
    </recommendedName>
</protein>
<proteinExistence type="predicted"/>
<evidence type="ECO:0008006" key="3">
    <source>
        <dbReference type="Google" id="ProtNLM"/>
    </source>
</evidence>
<dbReference type="Proteomes" id="UP001594351">
    <property type="component" value="Unassembled WGS sequence"/>
</dbReference>
<reference evidence="1 2" key="1">
    <citation type="submission" date="2024-09" db="EMBL/GenBank/DDBJ databases">
        <title>Laminarin stimulates single cell rates of sulfate reduction while oxygen inhibits transcriptomic activity in coastal marine sediment.</title>
        <authorList>
            <person name="Lindsay M."/>
            <person name="Orcutt B."/>
            <person name="Emerson D."/>
            <person name="Stepanauskas R."/>
            <person name="D'Angelo T."/>
        </authorList>
    </citation>
    <scope>NUCLEOTIDE SEQUENCE [LARGE SCALE GENOMIC DNA]</scope>
    <source>
        <strain evidence="1">SAG AM-311-K15</strain>
    </source>
</reference>
<name>A0ABV6YUB7_UNCC1</name>
<organism evidence="1 2">
    <name type="scientific">candidate division CSSED10-310 bacterium</name>
    <dbReference type="NCBI Taxonomy" id="2855610"/>
    <lineage>
        <taxon>Bacteria</taxon>
        <taxon>Bacteria division CSSED10-310</taxon>
    </lineage>
</organism>
<gene>
    <name evidence="1" type="ORF">ACFL27_06185</name>
</gene>
<accession>A0ABV6YUB7</accession>
<keyword evidence="2" id="KW-1185">Reference proteome</keyword>